<evidence type="ECO:0000313" key="2">
    <source>
        <dbReference type="EMBL" id="SFD85340.1"/>
    </source>
</evidence>
<sequence>MQELNMQEVEMVAGAGIFEDVFGRIGAAIMLIPLSLSTGVAKGVVTGGSVGGILGVGVASGAFGGVIGGVLGVIHAVTYGLVNGWGMSLETFNANAEGWWSMNVPAPQVGQGGGLLGSLVGGGGSSTGPR</sequence>
<evidence type="ECO:0008006" key="4">
    <source>
        <dbReference type="Google" id="ProtNLM"/>
    </source>
</evidence>
<organism evidence="2 3">
    <name type="scientific">Pseudomonas citronellolis</name>
    <dbReference type="NCBI Taxonomy" id="53408"/>
    <lineage>
        <taxon>Bacteria</taxon>
        <taxon>Pseudomonadati</taxon>
        <taxon>Pseudomonadota</taxon>
        <taxon>Gammaproteobacteria</taxon>
        <taxon>Pseudomonadales</taxon>
        <taxon>Pseudomonadaceae</taxon>
        <taxon>Pseudomonas</taxon>
    </lineage>
</organism>
<name>A0AAQ1KMU2_9PSED</name>
<dbReference type="EMBL" id="FOLS01000041">
    <property type="protein sequence ID" value="SFD85340.1"/>
    <property type="molecule type" value="Genomic_DNA"/>
</dbReference>
<dbReference type="Proteomes" id="UP000183385">
    <property type="component" value="Unassembled WGS sequence"/>
</dbReference>
<keyword evidence="3" id="KW-1185">Reference proteome</keyword>
<dbReference type="AlphaFoldDB" id="A0AAQ1KMU2"/>
<evidence type="ECO:0000256" key="1">
    <source>
        <dbReference type="SAM" id="Phobius"/>
    </source>
</evidence>
<comment type="caution">
    <text evidence="2">The sequence shown here is derived from an EMBL/GenBank/DDBJ whole genome shotgun (WGS) entry which is preliminary data.</text>
</comment>
<keyword evidence="1" id="KW-1133">Transmembrane helix</keyword>
<evidence type="ECO:0000313" key="3">
    <source>
        <dbReference type="Proteomes" id="UP000183385"/>
    </source>
</evidence>
<keyword evidence="1" id="KW-0472">Membrane</keyword>
<proteinExistence type="predicted"/>
<keyword evidence="1" id="KW-0812">Transmembrane</keyword>
<reference evidence="2 3" key="1">
    <citation type="submission" date="2016-10" db="EMBL/GenBank/DDBJ databases">
        <authorList>
            <person name="Varghese N."/>
            <person name="Submissions S."/>
        </authorList>
    </citation>
    <scope>NUCLEOTIDE SEQUENCE [LARGE SCALE GENOMIC DNA]</scope>
    <source>
        <strain evidence="2 3">LMG 18378</strain>
    </source>
</reference>
<feature type="transmembrane region" description="Helical" evidence="1">
    <location>
        <begin position="21"/>
        <end position="41"/>
    </location>
</feature>
<protein>
    <recommendedName>
        <fullName evidence="4">Colicin V synthesis protein</fullName>
    </recommendedName>
</protein>
<feature type="transmembrane region" description="Helical" evidence="1">
    <location>
        <begin position="53"/>
        <end position="82"/>
    </location>
</feature>
<accession>A0AAQ1KMU2</accession>
<dbReference type="RefSeq" id="WP_074985391.1">
    <property type="nucleotide sequence ID" value="NZ_CP101752.1"/>
</dbReference>
<gene>
    <name evidence="2" type="ORF">SAMN05216577_14145</name>
</gene>